<dbReference type="InterPro" id="IPR019398">
    <property type="entry name" value="Pre-rRNA_process_TSR2"/>
</dbReference>
<dbReference type="GO" id="GO:0006364">
    <property type="term" value="P:rRNA processing"/>
    <property type="evidence" value="ECO:0007669"/>
    <property type="project" value="UniProtKB-KW"/>
</dbReference>
<dbReference type="HOGENOM" id="CLU_074896_2_2_1"/>
<dbReference type="FunCoup" id="G0MR27">
    <property type="interactions" value="2422"/>
</dbReference>
<gene>
    <name evidence="6" type="ORF">CAEBREN_06015</name>
</gene>
<dbReference type="OMA" id="LAKDEWF"/>
<feature type="region of interest" description="Disordered" evidence="5">
    <location>
        <begin position="118"/>
        <end position="176"/>
    </location>
</feature>
<evidence type="ECO:0000256" key="2">
    <source>
        <dbReference type="ARBA" id="ARBA00006524"/>
    </source>
</evidence>
<evidence type="ECO:0000313" key="6">
    <source>
        <dbReference type="EMBL" id="EGT42065.1"/>
    </source>
</evidence>
<evidence type="ECO:0000256" key="4">
    <source>
        <dbReference type="ARBA" id="ARBA00022552"/>
    </source>
</evidence>
<organism evidence="7">
    <name type="scientific">Caenorhabditis brenneri</name>
    <name type="common">Nematode worm</name>
    <dbReference type="NCBI Taxonomy" id="135651"/>
    <lineage>
        <taxon>Eukaryota</taxon>
        <taxon>Metazoa</taxon>
        <taxon>Ecdysozoa</taxon>
        <taxon>Nematoda</taxon>
        <taxon>Chromadorea</taxon>
        <taxon>Rhabditida</taxon>
        <taxon>Rhabditina</taxon>
        <taxon>Rhabditomorpha</taxon>
        <taxon>Rhabditoidea</taxon>
        <taxon>Rhabditidae</taxon>
        <taxon>Peloderinae</taxon>
        <taxon>Caenorhabditis</taxon>
    </lineage>
</organism>
<reference evidence="7" key="1">
    <citation type="submission" date="2011-07" db="EMBL/GenBank/DDBJ databases">
        <authorList>
            <consortium name="Caenorhabditis brenneri Sequencing and Analysis Consortium"/>
            <person name="Wilson R.K."/>
        </authorList>
    </citation>
    <scope>NUCLEOTIDE SEQUENCE [LARGE SCALE GENOMIC DNA]</scope>
    <source>
        <strain evidence="7">PB2801</strain>
    </source>
</reference>
<dbReference type="Proteomes" id="UP000008068">
    <property type="component" value="Unassembled WGS sequence"/>
</dbReference>
<evidence type="ECO:0000256" key="3">
    <source>
        <dbReference type="ARBA" id="ARBA00017551"/>
    </source>
</evidence>
<comment type="similarity">
    <text evidence="2">Belongs to the TSR2 family.</text>
</comment>
<proteinExistence type="inferred from homology"/>
<evidence type="ECO:0000313" key="7">
    <source>
        <dbReference type="Proteomes" id="UP000008068"/>
    </source>
</evidence>
<dbReference type="STRING" id="135651.G0MR27"/>
<comment type="function">
    <text evidence="1">May be involved in 20S pre-rRNA processing.</text>
</comment>
<keyword evidence="7" id="KW-1185">Reference proteome</keyword>
<protein>
    <recommendedName>
        <fullName evidence="3">Pre-rRNA-processing protein TSR2 homolog</fullName>
    </recommendedName>
</protein>
<dbReference type="Pfam" id="PF10273">
    <property type="entry name" value="WGG"/>
    <property type="match status" value="1"/>
</dbReference>
<evidence type="ECO:0000256" key="1">
    <source>
        <dbReference type="ARBA" id="ARBA00002210"/>
    </source>
</evidence>
<dbReference type="InParanoid" id="G0MR27"/>
<accession>G0MR27</accession>
<feature type="compositionally biased region" description="Acidic residues" evidence="5">
    <location>
        <begin position="130"/>
        <end position="152"/>
    </location>
</feature>
<name>G0MR27_CAEBE</name>
<dbReference type="OrthoDB" id="263560at2759"/>
<dbReference type="eggNOG" id="KOG4032">
    <property type="taxonomic scope" value="Eukaryota"/>
</dbReference>
<feature type="compositionally biased region" description="Basic and acidic residues" evidence="5">
    <location>
        <begin position="118"/>
        <end position="129"/>
    </location>
</feature>
<keyword evidence="4" id="KW-0698">rRNA processing</keyword>
<dbReference type="PANTHER" id="PTHR21250">
    <property type="entry name" value="PRE-RRNA-PROCESSING PROTEIN TSR2 HOMOLOG"/>
    <property type="match status" value="1"/>
</dbReference>
<evidence type="ECO:0000256" key="5">
    <source>
        <dbReference type="SAM" id="MobiDB-lite"/>
    </source>
</evidence>
<dbReference type="EMBL" id="GL379808">
    <property type="protein sequence ID" value="EGT42065.1"/>
    <property type="molecule type" value="Genomic_DNA"/>
</dbReference>
<dbReference type="AlphaFoldDB" id="G0MR27"/>
<sequence length="176" mass="20183">MNINTEILRNFTARTLKSWNGYQLAIDNACGGDETKEKDKWFLEILCEQLATSRGLKADELEEWLTNILYHDFDLILEDDSSYQIAVFLLEGYGYIKNGNETGLNQLLSKLPSEEELAKSKRESVRGAENDDDDEDMEIPEDDEDEDDEEGPSEPRGPQRQVVVDDEGWTTITKRQ</sequence>